<feature type="transmembrane region" description="Helical" evidence="8">
    <location>
        <begin position="146"/>
        <end position="166"/>
    </location>
</feature>
<dbReference type="PANTHER" id="PTHR30269:SF37">
    <property type="entry name" value="MEMBRANE TRANSPORTER PROTEIN"/>
    <property type="match status" value="1"/>
</dbReference>
<accession>A0ABU4J1A5</accession>
<feature type="transmembrane region" description="Helical" evidence="8">
    <location>
        <begin position="57"/>
        <end position="76"/>
    </location>
</feature>
<evidence type="ECO:0000256" key="7">
    <source>
        <dbReference type="ARBA" id="ARBA00023136"/>
    </source>
</evidence>
<evidence type="ECO:0000256" key="8">
    <source>
        <dbReference type="RuleBase" id="RU363041"/>
    </source>
</evidence>
<name>A0ABU4J1A5_9VIBR</name>
<dbReference type="EMBL" id="JAWRCP010000002">
    <property type="protein sequence ID" value="MDW6094309.1"/>
    <property type="molecule type" value="Genomic_DNA"/>
</dbReference>
<organism evidence="9 10">
    <name type="scientific">Vibrio rhizosphaerae</name>
    <dbReference type="NCBI Taxonomy" id="398736"/>
    <lineage>
        <taxon>Bacteria</taxon>
        <taxon>Pseudomonadati</taxon>
        <taxon>Pseudomonadota</taxon>
        <taxon>Gammaproteobacteria</taxon>
        <taxon>Vibrionales</taxon>
        <taxon>Vibrionaceae</taxon>
        <taxon>Vibrio</taxon>
    </lineage>
</organism>
<evidence type="ECO:0000256" key="2">
    <source>
        <dbReference type="ARBA" id="ARBA00009142"/>
    </source>
</evidence>
<sequence length="226" mass="24485">MTSMVAATIGFGGGMLLIVVFPSFLSPGLIIPAYGVVQLASNISRMLFSLKYVRWQLLPKFLMGSIVGALFIGYGLSHVSMEYVPAAIGLYILLNLWSTKFSALVSRYESYYLIGLLQTGLGLVVGATGPLALNVLTKQLKSKDEIIATSALFMTISHLAKIPVYLAVTASLFTELNLLIYMIIGAIVGSFLGTKLRLRTNNDQIIKIIKVLLTLFAIKMIGGVMI</sequence>
<keyword evidence="4 8" id="KW-1003">Cell membrane</keyword>
<evidence type="ECO:0000256" key="4">
    <source>
        <dbReference type="ARBA" id="ARBA00022475"/>
    </source>
</evidence>
<evidence type="ECO:0000256" key="5">
    <source>
        <dbReference type="ARBA" id="ARBA00022692"/>
    </source>
</evidence>
<comment type="similarity">
    <text evidence="2 8">Belongs to the 4-toluene sulfonate uptake permease (TSUP) (TC 2.A.102) family.</text>
</comment>
<feature type="transmembrane region" description="Helical" evidence="8">
    <location>
        <begin position="12"/>
        <end position="37"/>
    </location>
</feature>
<dbReference type="Proteomes" id="UP001279860">
    <property type="component" value="Unassembled WGS sequence"/>
</dbReference>
<keyword evidence="3" id="KW-0813">Transport</keyword>
<keyword evidence="5 8" id="KW-0812">Transmembrane</keyword>
<evidence type="ECO:0000256" key="6">
    <source>
        <dbReference type="ARBA" id="ARBA00022989"/>
    </source>
</evidence>
<evidence type="ECO:0000256" key="1">
    <source>
        <dbReference type="ARBA" id="ARBA00004651"/>
    </source>
</evidence>
<dbReference type="Pfam" id="PF01925">
    <property type="entry name" value="TauE"/>
    <property type="match status" value="1"/>
</dbReference>
<protein>
    <recommendedName>
        <fullName evidence="8">Probable membrane transporter protein</fullName>
    </recommendedName>
</protein>
<keyword evidence="10" id="KW-1185">Reference proteome</keyword>
<evidence type="ECO:0000256" key="3">
    <source>
        <dbReference type="ARBA" id="ARBA00022448"/>
    </source>
</evidence>
<reference evidence="9 10" key="1">
    <citation type="submission" date="2023-11" db="EMBL/GenBank/DDBJ databases">
        <title>Plant-associative lifestyle of Vibrio porteresiae and its evolutionary dynamics.</title>
        <authorList>
            <person name="Rameshkumar N."/>
            <person name="Kirti K."/>
        </authorList>
    </citation>
    <scope>NUCLEOTIDE SEQUENCE [LARGE SCALE GENOMIC DNA]</scope>
    <source>
        <strain evidence="9 10">MSSRF7</strain>
    </source>
</reference>
<feature type="transmembrane region" description="Helical" evidence="8">
    <location>
        <begin position="111"/>
        <end position="134"/>
    </location>
</feature>
<comment type="caution">
    <text evidence="9">The sequence shown here is derived from an EMBL/GenBank/DDBJ whole genome shotgun (WGS) entry which is preliminary data.</text>
</comment>
<evidence type="ECO:0000313" key="10">
    <source>
        <dbReference type="Proteomes" id="UP001279860"/>
    </source>
</evidence>
<feature type="transmembrane region" description="Helical" evidence="8">
    <location>
        <begin position="178"/>
        <end position="196"/>
    </location>
</feature>
<dbReference type="PANTHER" id="PTHR30269">
    <property type="entry name" value="TRANSMEMBRANE PROTEIN YFCA"/>
    <property type="match status" value="1"/>
</dbReference>
<keyword evidence="6 8" id="KW-1133">Transmembrane helix</keyword>
<comment type="subcellular location">
    <subcellularLocation>
        <location evidence="1 8">Cell membrane</location>
        <topology evidence="1 8">Multi-pass membrane protein</topology>
    </subcellularLocation>
</comment>
<feature type="transmembrane region" description="Helical" evidence="8">
    <location>
        <begin position="208"/>
        <end position="225"/>
    </location>
</feature>
<keyword evidence="7 8" id="KW-0472">Membrane</keyword>
<proteinExistence type="inferred from homology"/>
<evidence type="ECO:0000313" key="9">
    <source>
        <dbReference type="EMBL" id="MDW6094309.1"/>
    </source>
</evidence>
<dbReference type="InterPro" id="IPR052017">
    <property type="entry name" value="TSUP"/>
</dbReference>
<gene>
    <name evidence="9" type="ORF">SBX64_17355</name>
</gene>
<dbReference type="InterPro" id="IPR002781">
    <property type="entry name" value="TM_pro_TauE-like"/>
</dbReference>